<organism evidence="1 2">
    <name type="scientific">Funneliformis mosseae</name>
    <name type="common">Endomycorrhizal fungus</name>
    <name type="synonym">Glomus mosseae</name>
    <dbReference type="NCBI Taxonomy" id="27381"/>
    <lineage>
        <taxon>Eukaryota</taxon>
        <taxon>Fungi</taxon>
        <taxon>Fungi incertae sedis</taxon>
        <taxon>Mucoromycota</taxon>
        <taxon>Glomeromycotina</taxon>
        <taxon>Glomeromycetes</taxon>
        <taxon>Glomerales</taxon>
        <taxon>Glomeraceae</taxon>
        <taxon>Funneliformis</taxon>
    </lineage>
</organism>
<comment type="caution">
    <text evidence="1">The sequence shown here is derived from an EMBL/GenBank/DDBJ whole genome shotgun (WGS) entry which is preliminary data.</text>
</comment>
<dbReference type="AlphaFoldDB" id="A0A9N9A6A6"/>
<protein>
    <submittedName>
        <fullName evidence="1">4291_t:CDS:1</fullName>
    </submittedName>
</protein>
<evidence type="ECO:0000313" key="2">
    <source>
        <dbReference type="Proteomes" id="UP000789375"/>
    </source>
</evidence>
<dbReference type="Proteomes" id="UP000789375">
    <property type="component" value="Unassembled WGS sequence"/>
</dbReference>
<accession>A0A9N9A6A6</accession>
<sequence>MTLKNYKFVKEASRNVSNLLQKLWWMMKLPKHLKFSGYAVNQLIKPIQFEASSIKYMKW</sequence>
<proteinExistence type="predicted"/>
<name>A0A9N9A6A6_FUNMO</name>
<keyword evidence="2" id="KW-1185">Reference proteome</keyword>
<reference evidence="1" key="1">
    <citation type="submission" date="2021-06" db="EMBL/GenBank/DDBJ databases">
        <authorList>
            <person name="Kallberg Y."/>
            <person name="Tangrot J."/>
            <person name="Rosling A."/>
        </authorList>
    </citation>
    <scope>NUCLEOTIDE SEQUENCE</scope>
    <source>
        <strain evidence="1">87-6 pot B 2015</strain>
    </source>
</reference>
<gene>
    <name evidence="1" type="ORF">FMOSSE_LOCUS4896</name>
</gene>
<dbReference type="EMBL" id="CAJVPP010000870">
    <property type="protein sequence ID" value="CAG8518249.1"/>
    <property type="molecule type" value="Genomic_DNA"/>
</dbReference>
<evidence type="ECO:0000313" key="1">
    <source>
        <dbReference type="EMBL" id="CAG8518249.1"/>
    </source>
</evidence>